<dbReference type="SUPFAM" id="SSF48317">
    <property type="entry name" value="Acid phosphatase/Vanadium-dependent haloperoxidase"/>
    <property type="match status" value="1"/>
</dbReference>
<dbReference type="EMBL" id="CAJHUC010002905">
    <property type="protein sequence ID" value="CAD7704523.1"/>
    <property type="molecule type" value="Genomic_DNA"/>
</dbReference>
<evidence type="ECO:0000313" key="2">
    <source>
        <dbReference type="EMBL" id="CAD7704523.1"/>
    </source>
</evidence>
<evidence type="ECO:0000313" key="3">
    <source>
        <dbReference type="Proteomes" id="UP000708148"/>
    </source>
</evidence>
<gene>
    <name evidence="2" type="ORF">OSTQU699_LOCUS9878</name>
</gene>
<keyword evidence="3" id="KW-1185">Reference proteome</keyword>
<proteinExistence type="predicted"/>
<organism evidence="2 3">
    <name type="scientific">Ostreobium quekettii</name>
    <dbReference type="NCBI Taxonomy" id="121088"/>
    <lineage>
        <taxon>Eukaryota</taxon>
        <taxon>Viridiplantae</taxon>
        <taxon>Chlorophyta</taxon>
        <taxon>core chlorophytes</taxon>
        <taxon>Ulvophyceae</taxon>
        <taxon>TCBD clade</taxon>
        <taxon>Bryopsidales</taxon>
        <taxon>Ostreobineae</taxon>
        <taxon>Ostreobiaceae</taxon>
        <taxon>Ostreobium</taxon>
    </lineage>
</organism>
<dbReference type="CDD" id="cd03398">
    <property type="entry name" value="PAP2_haloperoxidase"/>
    <property type="match status" value="1"/>
</dbReference>
<dbReference type="PANTHER" id="PTHR34599">
    <property type="entry name" value="PEROXIDASE-RELATED"/>
    <property type="match status" value="1"/>
</dbReference>
<protein>
    <recommendedName>
        <fullName evidence="1">Vanadium-dependent haloperoxidase NapH1-like second helical-bundle domain-containing protein</fullName>
    </recommendedName>
</protein>
<evidence type="ECO:0000259" key="1">
    <source>
        <dbReference type="Pfam" id="PF22778"/>
    </source>
</evidence>
<dbReference type="InterPro" id="IPR052559">
    <property type="entry name" value="V-haloperoxidase"/>
</dbReference>
<dbReference type="AlphaFoldDB" id="A0A8S1JI25"/>
<sequence>MRNNFDSLPPPAMGRILGIFTTCIHDGAAQLNPTMKPAYATERRGTEGLNVVAVVDGAAFHALQKMFSGFTTIDAVRQRMNALYGESMRFGDPGPSGLFFATTDDPSFNLGMEVCQEVVATFESDGYDAIGHPNGGAIEYTEHEPVNDDQEEPGFTNCGSEIHDLDHWQPLCVPVENGSSVCEVQSMLSPNAGRWTTFVYDGQESLKLPGPPSYYGDHDEYIRQAREVAEFSANMTDVGKVLAEHWADGPDTTAPGGHWYRIAMEAAKNLGLGLYDTAKLLFLMGISQNDAGVAAWESKRHFDFARPITMIQCGLGDETLESWLGPYLGLGTLPASRWQPYQATTFVTPAFQGYVSGHSTFSGAGAGAMNRFVGEEYVAPKCRRIEEGGSLFEGRVREGEPGYVEGMTDVPNNGPYSIGYAPATDVVLCWETWDEAAEESGISRLHGGIHIIADHIDGKAMGLKLADLVYEKAIQLWT</sequence>
<dbReference type="OrthoDB" id="9997027at2759"/>
<feature type="domain" description="Vanadium-dependent haloperoxidase NapH1-like second helical-bundle" evidence="1">
    <location>
        <begin position="282"/>
        <end position="377"/>
    </location>
</feature>
<dbReference type="Proteomes" id="UP000708148">
    <property type="component" value="Unassembled WGS sequence"/>
</dbReference>
<dbReference type="Gene3D" id="1.10.606.20">
    <property type="match status" value="1"/>
</dbReference>
<dbReference type="Pfam" id="PF22778">
    <property type="entry name" value="VCPO_2nd"/>
    <property type="match status" value="1"/>
</dbReference>
<dbReference type="PANTHER" id="PTHR34599:SF2">
    <property type="entry name" value="TRAF-TYPE DOMAIN-CONTAINING PROTEIN"/>
    <property type="match status" value="1"/>
</dbReference>
<dbReference type="InterPro" id="IPR036938">
    <property type="entry name" value="PAP2/HPO_sf"/>
</dbReference>
<name>A0A8S1JI25_9CHLO</name>
<comment type="caution">
    <text evidence="2">The sequence shown here is derived from an EMBL/GenBank/DDBJ whole genome shotgun (WGS) entry which is preliminary data.</text>
</comment>
<dbReference type="InterPro" id="IPR055161">
    <property type="entry name" value="NapH1-like_2nd"/>
</dbReference>
<reference evidence="2" key="1">
    <citation type="submission" date="2020-12" db="EMBL/GenBank/DDBJ databases">
        <authorList>
            <person name="Iha C."/>
        </authorList>
    </citation>
    <scope>NUCLEOTIDE SEQUENCE</scope>
</reference>
<accession>A0A8S1JI25</accession>